<name>A0ABS5BLE6_9BACT</name>
<keyword evidence="2" id="KW-0812">Transmembrane</keyword>
<feature type="region of interest" description="Disordered" evidence="1">
    <location>
        <begin position="1"/>
        <end position="56"/>
    </location>
</feature>
<proteinExistence type="predicted"/>
<evidence type="ECO:0000313" key="4">
    <source>
        <dbReference type="Proteomes" id="UP000676565"/>
    </source>
</evidence>
<dbReference type="EMBL" id="JAGKQQ010000001">
    <property type="protein sequence ID" value="MBP3954524.1"/>
    <property type="molecule type" value="Genomic_DNA"/>
</dbReference>
<keyword evidence="2" id="KW-1133">Transmembrane helix</keyword>
<keyword evidence="2" id="KW-0472">Membrane</keyword>
<organism evidence="3 4">
    <name type="scientific">Gemmata palustris</name>
    <dbReference type="NCBI Taxonomy" id="2822762"/>
    <lineage>
        <taxon>Bacteria</taxon>
        <taxon>Pseudomonadati</taxon>
        <taxon>Planctomycetota</taxon>
        <taxon>Planctomycetia</taxon>
        <taxon>Gemmatales</taxon>
        <taxon>Gemmataceae</taxon>
        <taxon>Gemmata</taxon>
    </lineage>
</organism>
<comment type="caution">
    <text evidence="3">The sequence shown here is derived from an EMBL/GenBank/DDBJ whole genome shotgun (WGS) entry which is preliminary data.</text>
</comment>
<gene>
    <name evidence="3" type="ORF">J8F10_04405</name>
</gene>
<reference evidence="3 4" key="1">
    <citation type="submission" date="2021-04" db="EMBL/GenBank/DDBJ databases">
        <authorList>
            <person name="Ivanova A."/>
        </authorList>
    </citation>
    <scope>NUCLEOTIDE SEQUENCE [LARGE SCALE GENOMIC DNA]</scope>
    <source>
        <strain evidence="3 4">G18</strain>
    </source>
</reference>
<dbReference type="RefSeq" id="WP_210652649.1">
    <property type="nucleotide sequence ID" value="NZ_JAGKQQ010000001.1"/>
</dbReference>
<feature type="transmembrane region" description="Helical" evidence="2">
    <location>
        <begin position="400"/>
        <end position="421"/>
    </location>
</feature>
<keyword evidence="4" id="KW-1185">Reference proteome</keyword>
<protein>
    <recommendedName>
        <fullName evidence="5">Primosomal protein N' (Replication factor Y)-superfamily II helicase</fullName>
    </recommendedName>
</protein>
<feature type="compositionally biased region" description="Pro residues" evidence="1">
    <location>
        <begin position="27"/>
        <end position="43"/>
    </location>
</feature>
<feature type="region of interest" description="Disordered" evidence="1">
    <location>
        <begin position="455"/>
        <end position="495"/>
    </location>
</feature>
<evidence type="ECO:0000256" key="2">
    <source>
        <dbReference type="SAM" id="Phobius"/>
    </source>
</evidence>
<dbReference type="PANTHER" id="PTHR37826:SF3">
    <property type="entry name" value="J DOMAIN-CONTAINING PROTEIN"/>
    <property type="match status" value="1"/>
</dbReference>
<dbReference type="Proteomes" id="UP000676565">
    <property type="component" value="Unassembled WGS sequence"/>
</dbReference>
<dbReference type="PANTHER" id="PTHR37826">
    <property type="entry name" value="FLOTILLIN BAND_7_5 DOMAIN PROTEIN"/>
    <property type="match status" value="1"/>
</dbReference>
<evidence type="ECO:0008006" key="5">
    <source>
        <dbReference type="Google" id="ProtNLM"/>
    </source>
</evidence>
<evidence type="ECO:0000256" key="1">
    <source>
        <dbReference type="SAM" id="MobiDB-lite"/>
    </source>
</evidence>
<dbReference type="Gene3D" id="2.20.28.30">
    <property type="entry name" value="RNA polymerase ii, chain L"/>
    <property type="match status" value="1"/>
</dbReference>
<evidence type="ECO:0000313" key="3">
    <source>
        <dbReference type="EMBL" id="MBP3954524.1"/>
    </source>
</evidence>
<feature type="compositionally biased region" description="Basic and acidic residues" evidence="1">
    <location>
        <begin position="467"/>
        <end position="477"/>
    </location>
</feature>
<accession>A0ABS5BLE6</accession>
<feature type="compositionally biased region" description="Basic and acidic residues" evidence="1">
    <location>
        <begin position="1"/>
        <end position="12"/>
    </location>
</feature>
<sequence>MTARGVGRERLTSRLAPAVRLDLRMSQPPPLPSSDPPPLPPATQPQVDKEPTVSSAPPKGKLFPCLNCGAKVEFDPRSRALKCPYCGHTSDVEEGGAEVEERDFNEYASKLVKGNVGGIAGRSTQTKCSGCGAMVLLEDKVVTDTCPFCSTHLENKPEVVEGMLPPESVIPFAVDLRAARESFDTWLHGLWFAPTELKKLANLGQLAGVYLPYWTYDAMTYTRYRGMRGDNYQETEYYTEKDNNGNEVERSRTVTKTNWYPVTGEVQHFFDDVLVCGSKSIPGHLISGLEPWDTGELEPFQDSFLAGLKTERYAVDLKAGLVVAKEMMEPKIRHLIVRDIGGDHQRIETTDTRYLGITFKHCLLPVWLANYHYQQKLFQILINGRSGKVSGERPWSFWKIFRLVAAILIVIGVIAAVVMATKKGGRDPAPKALQNQKAALETLPPAFALVDAHTGHRSLPSSRRRHGGADRDADGRGTGRGRQGLPLRRTGNRHR</sequence>